<evidence type="ECO:0000313" key="2">
    <source>
        <dbReference type="Proteomes" id="UP000199595"/>
    </source>
</evidence>
<protein>
    <submittedName>
        <fullName evidence="1">Uncharacterized protein</fullName>
    </submittedName>
</protein>
<evidence type="ECO:0000313" key="1">
    <source>
        <dbReference type="EMBL" id="SDX99091.1"/>
    </source>
</evidence>
<dbReference type="AlphaFoldDB" id="A0A1H3G753"/>
<keyword evidence="2" id="KW-1185">Reference proteome</keyword>
<dbReference type="EMBL" id="FNNJ01000013">
    <property type="protein sequence ID" value="SDX99091.1"/>
    <property type="molecule type" value="Genomic_DNA"/>
</dbReference>
<sequence length="288" mass="32247">MQKTKLSTQSILPLTCSRSGTCCFGKAVMLNPWELLNFSKEKNISPREFRDLYCEFGGIRLRFDGKPDKKGQKACSQYIDGAGCSVHLGRPLACRLYPLGRQIQFNKAEYIYHGDKFPCLNDCAEVLELPKFSVGEYLKGQQVEQFEKAQDEYLKVMQNIADIAFELLLDSGLSATGDTKTIAAWRALGNEAPELLAERLGKEWIDCLMIPEIPETIENPITFAQKHNDLILLKAQEKFGSIETFQELQEASVLIMGVALHLSRGLGADTKGISEHWIEIAKSHGAKE</sequence>
<dbReference type="OrthoDB" id="9810361at2"/>
<dbReference type="STRING" id="762486.SAMN05444411_11367"/>
<dbReference type="Proteomes" id="UP000199595">
    <property type="component" value="Unassembled WGS sequence"/>
</dbReference>
<dbReference type="Pfam" id="PF03692">
    <property type="entry name" value="CxxCxxCC"/>
    <property type="match status" value="1"/>
</dbReference>
<organism evidence="1 2">
    <name type="scientific">Lutibacter oricola</name>
    <dbReference type="NCBI Taxonomy" id="762486"/>
    <lineage>
        <taxon>Bacteria</taxon>
        <taxon>Pseudomonadati</taxon>
        <taxon>Bacteroidota</taxon>
        <taxon>Flavobacteriia</taxon>
        <taxon>Flavobacteriales</taxon>
        <taxon>Flavobacteriaceae</taxon>
        <taxon>Lutibacter</taxon>
    </lineage>
</organism>
<name>A0A1H3G753_9FLAO</name>
<accession>A0A1H3G753</accession>
<gene>
    <name evidence="1" type="ORF">SAMN05444411_11367</name>
</gene>
<dbReference type="InterPro" id="IPR005358">
    <property type="entry name" value="Puta_zinc/iron-chelating_dom"/>
</dbReference>
<reference evidence="1 2" key="1">
    <citation type="submission" date="2016-10" db="EMBL/GenBank/DDBJ databases">
        <authorList>
            <person name="de Groot N.N."/>
        </authorList>
    </citation>
    <scope>NUCLEOTIDE SEQUENCE [LARGE SCALE GENOMIC DNA]</scope>
    <source>
        <strain evidence="1 2">DSM 24956</strain>
    </source>
</reference>
<dbReference type="RefSeq" id="WP_139170984.1">
    <property type="nucleotide sequence ID" value="NZ_FNNJ01000013.1"/>
</dbReference>
<proteinExistence type="predicted"/>